<evidence type="ECO:0000256" key="2">
    <source>
        <dbReference type="ARBA" id="ARBA00004496"/>
    </source>
</evidence>
<evidence type="ECO:0000259" key="10">
    <source>
        <dbReference type="Pfam" id="PF16507"/>
    </source>
</evidence>
<dbReference type="InterPro" id="IPR055455">
    <property type="entry name" value="HEAT_PSME4"/>
</dbReference>
<evidence type="ECO:0000313" key="13">
    <source>
        <dbReference type="Proteomes" id="UP001187531"/>
    </source>
</evidence>
<comment type="subcellular location">
    <subcellularLocation>
        <location evidence="2">Cytoplasm</location>
    </subcellularLocation>
    <subcellularLocation>
        <location evidence="1">Nucleus speckle</location>
    </subcellularLocation>
</comment>
<dbReference type="EMBL" id="JAVRJZ010000017">
    <property type="protein sequence ID" value="KAK2710254.1"/>
    <property type="molecule type" value="Genomic_DNA"/>
</dbReference>
<keyword evidence="5" id="KW-0677">Repeat</keyword>
<dbReference type="GO" id="GO:0016504">
    <property type="term" value="F:peptidase activator activity"/>
    <property type="evidence" value="ECO:0007669"/>
    <property type="project" value="InterPro"/>
</dbReference>
<evidence type="ECO:0008006" key="14">
    <source>
        <dbReference type="Google" id="ProtNLM"/>
    </source>
</evidence>
<evidence type="ECO:0000259" key="9">
    <source>
        <dbReference type="Pfam" id="PF11919"/>
    </source>
</evidence>
<dbReference type="GO" id="GO:0070628">
    <property type="term" value="F:proteasome binding"/>
    <property type="evidence" value="ECO:0007669"/>
    <property type="project" value="InterPro"/>
</dbReference>
<organism evidence="12 13">
    <name type="scientific">Artemia franciscana</name>
    <name type="common">Brine shrimp</name>
    <name type="synonym">Artemia sanfranciscana</name>
    <dbReference type="NCBI Taxonomy" id="6661"/>
    <lineage>
        <taxon>Eukaryota</taxon>
        <taxon>Metazoa</taxon>
        <taxon>Ecdysozoa</taxon>
        <taxon>Arthropoda</taxon>
        <taxon>Crustacea</taxon>
        <taxon>Branchiopoda</taxon>
        <taxon>Anostraca</taxon>
        <taxon>Artemiidae</taxon>
        <taxon>Artemia</taxon>
    </lineage>
</organism>
<dbReference type="Pfam" id="PF16507">
    <property type="entry name" value="HEAT_PSME4_mid"/>
    <property type="match status" value="1"/>
</dbReference>
<evidence type="ECO:0000256" key="3">
    <source>
        <dbReference type="ARBA" id="ARBA00005739"/>
    </source>
</evidence>
<accession>A0AA88HHA0</accession>
<feature type="domain" description="Proteasome activator Blm10 middle HEAT repeats region" evidence="10">
    <location>
        <begin position="327"/>
        <end position="822"/>
    </location>
</feature>
<dbReference type="InterPro" id="IPR035309">
    <property type="entry name" value="PSME4"/>
</dbReference>
<keyword evidence="13" id="KW-1185">Reference proteome</keyword>
<evidence type="ECO:0000256" key="4">
    <source>
        <dbReference type="ARBA" id="ARBA00022490"/>
    </source>
</evidence>
<dbReference type="PANTHER" id="PTHR32170">
    <property type="entry name" value="PROTEASOME ACTIVATOR COMPLEX SUBUNIT 4"/>
    <property type="match status" value="1"/>
</dbReference>
<protein>
    <recommendedName>
        <fullName evidence="14">Proteasome activator complex subunit 4</fullName>
    </recommendedName>
</protein>
<keyword evidence="4" id="KW-0963">Cytoplasm</keyword>
<comment type="caution">
    <text evidence="12">The sequence shown here is derived from an EMBL/GenBank/DDBJ whole genome shotgun (WGS) entry which is preliminary data.</text>
</comment>
<evidence type="ECO:0000256" key="8">
    <source>
        <dbReference type="ARBA" id="ARBA00023242"/>
    </source>
</evidence>
<dbReference type="InterPro" id="IPR032430">
    <property type="entry name" value="Blm10_mid"/>
</dbReference>
<proteinExistence type="inferred from homology"/>
<dbReference type="GO" id="GO:0005829">
    <property type="term" value="C:cytosol"/>
    <property type="evidence" value="ECO:0007669"/>
    <property type="project" value="TreeGrafter"/>
</dbReference>
<dbReference type="Proteomes" id="UP001187531">
    <property type="component" value="Unassembled WGS sequence"/>
</dbReference>
<dbReference type="Pfam" id="PF11919">
    <property type="entry name" value="PSME4_C"/>
    <property type="match status" value="1"/>
</dbReference>
<name>A0AA88HHA0_ARTSF</name>
<dbReference type="GO" id="GO:0006281">
    <property type="term" value="P:DNA repair"/>
    <property type="evidence" value="ECO:0007669"/>
    <property type="project" value="UniProtKB-KW"/>
</dbReference>
<dbReference type="EMBL" id="JAVRJZ010000017">
    <property type="protein sequence ID" value="KAK2710255.1"/>
    <property type="molecule type" value="Genomic_DNA"/>
</dbReference>
<sequence>MEDIDMEDIPGQNSPEDRAKVLGFKPQKENYYNRLMPYADKIDEESAGFLSEIKLNLGKAAQIRELKPGCLLWLTRLNRYIRLYGLKFSKEDHVLFVKLCYELLITRGIDAQVVQKLAITLTGLLKKRELLTRDDLELPWRPLHELFERFCYSSDLMFGLVHYNEKSVKENLSNTIAVCRPYFSLEATQEMLDEWRPLLCPWDVTMVKAMHMFSLFLPTDLPPAYHHFGYKLWFDELMGMWREIKNSAGWEGYVISLFSGLSSDCLGHPNFEPYLPEIFDRLMISFGLPVLFRNTYVGSSSVGSRKALCVLIVNCLGGVSSTAQMKLDKLFKATESYFHPSNTGKWNKRLFNFLTEVTSAFVERLHVERYKKPTWFCNIPEEKKLKEEDIDKFVDCVKPAAELAMFAKNLIISPLMALRDLAQLRPEKIIPNLVDKFYASLETVTEPHRLISCMLGMVNVCRPMLRSPKYYPEGRTHIIPLMFQALPGIDPNDIKKTLATLQFLVTFAYLIPIVDCSSAVSSVEGLTEHDEVVALATANFEDLVLQMIDRLLVLVENSTYVSPRVERETEKMSMEEKFVEAVLEGAVTKLLTQCSEEIFDLSLRKVCDFFSDKILEVRVSGKLAASLVKAFASVKAVKTYKAFLPNLFHKIELLTENEDVFKEENLDSDLLFSILLLSEIVVGEGDALLPYKTELINIVERLLKLESQQSSEIVAKMIHHIFKRLCNCYVLNRGSLPDLPKTDGKDKFLLLNEWAKPVDFRNLEIKWHQSSEAEISFASELLNVVFAHEIQILMNFLQGKNVTKENLKRSLKIIDNVVSGAGQILPVWEEDQVRLPESEVRLLPYSIYVPAPERFITYKGQNVRLFLTNLIIQVIDKILEVSEDDTKSLVMCTSVLTSITYNCGLSKEMWDFARRSFSTMKRTYTNVIKKKRDQLRVVMVEKVELTHLSRLVESNLPCSYITPTFLRILDYMVKLSTSHYSEVRIKAQNFIESVSNLFAYSSSAIYPKIESFLTLDPESHHEKFKGALFILLNMRLTTRALSDDFEILVKAWPTLVKTKFSEKLSIIRLLERASKDIDSFYRTVYLRTNISDSVVEYGRKMNSNVSDDVVKLGKEKERIKGDQNEAMYLGLVGSLCELLKNGSLHWRYYELATSMLGSLIRKDVLFPVDGVSIFVENLIHESIAMRKVSLWTVAAISQQQKIKAKRVSIDPFSFSKPTGELGERDDNQWLQYNSSTVPKTAEEWEQTRYVHKTHWGYYTWPKQLQTPAPPKEQPVFGRKWEELKEAEKPIRSFFTNEEKVKTLVKYLSLEERKGKDKFCSRKYLMFKMLFRNHEDEVLEWFKLELNRLTQEKQESHQRCAAEIIAGLIRGSKYWNYSKTQALWDFLCPVLRNAFGNITNETIGDWGTCMATASESRDPNRLHWLLELLMEEPIREEEGSFAETSRLYVLQGGLSQQEWRVAELNKRLMSYLQPYLTHSYQNVRDRIGSVVTNIFLQDIYIPGVNPTHSPRKKDFMENVIPKLEILKDDKVSLIEGDDRKEILRLFKTVCQILSGLLTRSPNGATPEMFGFLPVLCANESFDIDPELSRDCVMCLSSMSQASLSAECVEIALITVEQISSSPSWKSRATCLDFFQCLAFNNMFVIATKKEWVDRTVNVVLKLLKDERLEVREKAAKVFGGLLHCDFVPKEDFFALMNGFLKNSRKDVSRKKREIIDPKHLQSSILERHCGVLGLCAFVNAHPYDVPDYLPDILVTLGIHIHDPQPISGSVRKTLSDFKRTHHETWHEHKEKFTEDQLLMLTDLLVSPSYYA</sequence>
<keyword evidence="7" id="KW-0234">DNA repair</keyword>
<dbReference type="Pfam" id="PF23096">
    <property type="entry name" value="HEAT_PSME4"/>
    <property type="match status" value="1"/>
</dbReference>
<evidence type="ECO:0000313" key="12">
    <source>
        <dbReference type="EMBL" id="KAK2710254.1"/>
    </source>
</evidence>
<evidence type="ECO:0000256" key="7">
    <source>
        <dbReference type="ARBA" id="ARBA00023204"/>
    </source>
</evidence>
<evidence type="ECO:0000256" key="1">
    <source>
        <dbReference type="ARBA" id="ARBA00004324"/>
    </source>
</evidence>
<reference evidence="12" key="1">
    <citation type="submission" date="2023-07" db="EMBL/GenBank/DDBJ databases">
        <title>Chromosome-level genome assembly of Artemia franciscana.</title>
        <authorList>
            <person name="Jo E."/>
        </authorList>
    </citation>
    <scope>NUCLEOTIDE SEQUENCE</scope>
    <source>
        <tissue evidence="12">Whole body</tissue>
    </source>
</reference>
<keyword evidence="8" id="KW-0539">Nucleus</keyword>
<dbReference type="GO" id="GO:0010499">
    <property type="term" value="P:proteasomal ubiquitin-independent protein catabolic process"/>
    <property type="evidence" value="ECO:0007669"/>
    <property type="project" value="TreeGrafter"/>
</dbReference>
<comment type="similarity">
    <text evidence="3">Belongs to the BLM10 family.</text>
</comment>
<gene>
    <name evidence="12" type="ORF">QYM36_013787</name>
</gene>
<dbReference type="SUPFAM" id="SSF48371">
    <property type="entry name" value="ARM repeat"/>
    <property type="match status" value="2"/>
</dbReference>
<evidence type="ECO:0000256" key="6">
    <source>
        <dbReference type="ARBA" id="ARBA00022763"/>
    </source>
</evidence>
<dbReference type="InterPro" id="IPR016024">
    <property type="entry name" value="ARM-type_fold"/>
</dbReference>
<evidence type="ECO:0000256" key="5">
    <source>
        <dbReference type="ARBA" id="ARBA00022737"/>
    </source>
</evidence>
<dbReference type="Gene3D" id="1.25.10.10">
    <property type="entry name" value="Leucine-rich Repeat Variant"/>
    <property type="match status" value="1"/>
</dbReference>
<feature type="domain" description="Proteasome activator complex subunit 4-like HEAT repeat-like" evidence="11">
    <location>
        <begin position="1171"/>
        <end position="1450"/>
    </location>
</feature>
<dbReference type="InterPro" id="IPR011989">
    <property type="entry name" value="ARM-like"/>
</dbReference>
<dbReference type="GO" id="GO:0016607">
    <property type="term" value="C:nuclear speck"/>
    <property type="evidence" value="ECO:0007669"/>
    <property type="project" value="UniProtKB-SubCell"/>
</dbReference>
<evidence type="ECO:0000259" key="11">
    <source>
        <dbReference type="Pfam" id="PF23096"/>
    </source>
</evidence>
<feature type="domain" description="Proteasome activator complex subunit 4 C-terminal" evidence="9">
    <location>
        <begin position="1724"/>
        <end position="1810"/>
    </location>
</feature>
<dbReference type="PANTHER" id="PTHR32170:SF3">
    <property type="entry name" value="PROTEASOME ACTIVATOR COMPLEX SUBUNIT 4"/>
    <property type="match status" value="1"/>
</dbReference>
<keyword evidence="6" id="KW-0227">DNA damage</keyword>
<dbReference type="InterPro" id="IPR021843">
    <property type="entry name" value="PSME4_C"/>
</dbReference>